<name>A0A9D1P081_9FIRM</name>
<dbReference type="Proteomes" id="UP000886889">
    <property type="component" value="Unassembled WGS sequence"/>
</dbReference>
<dbReference type="InterPro" id="IPR019216">
    <property type="entry name" value="DUF2116_treble_clef"/>
</dbReference>
<protein>
    <submittedName>
        <fullName evidence="1">DUF2116 family Zn-ribbon domain-containing protein</fullName>
    </submittedName>
</protein>
<comment type="caution">
    <text evidence="1">The sequence shown here is derived from an EMBL/GenBank/DDBJ whole genome shotgun (WGS) entry which is preliminary data.</text>
</comment>
<reference evidence="1" key="1">
    <citation type="submission" date="2020-10" db="EMBL/GenBank/DDBJ databases">
        <authorList>
            <person name="Gilroy R."/>
        </authorList>
    </citation>
    <scope>NUCLEOTIDE SEQUENCE</scope>
    <source>
        <strain evidence="1">ChiBcec6-7307</strain>
    </source>
</reference>
<dbReference type="Pfam" id="PF09889">
    <property type="entry name" value="DUF2116"/>
    <property type="match status" value="1"/>
</dbReference>
<evidence type="ECO:0000313" key="2">
    <source>
        <dbReference type="Proteomes" id="UP000886889"/>
    </source>
</evidence>
<evidence type="ECO:0000313" key="1">
    <source>
        <dbReference type="EMBL" id="HIV23657.1"/>
    </source>
</evidence>
<sequence length="77" mass="8729">MADKVGGAMDGQKKKKRCLYCGKKIGSRMKFCSAACMEKYEEAEKKDQPKIKYFVAGILFGFLITLKNQNSREGYYG</sequence>
<proteinExistence type="predicted"/>
<dbReference type="AlphaFoldDB" id="A0A9D1P081"/>
<reference evidence="1" key="2">
    <citation type="journal article" date="2021" name="PeerJ">
        <title>Extensive microbial diversity within the chicken gut microbiome revealed by metagenomics and culture.</title>
        <authorList>
            <person name="Gilroy R."/>
            <person name="Ravi A."/>
            <person name="Getino M."/>
            <person name="Pursley I."/>
            <person name="Horton D.L."/>
            <person name="Alikhan N.F."/>
            <person name="Baker D."/>
            <person name="Gharbi K."/>
            <person name="Hall N."/>
            <person name="Watson M."/>
            <person name="Adriaenssens E.M."/>
            <person name="Foster-Nyarko E."/>
            <person name="Jarju S."/>
            <person name="Secka A."/>
            <person name="Antonio M."/>
            <person name="Oren A."/>
            <person name="Chaudhuri R.R."/>
            <person name="La Ragione R."/>
            <person name="Hildebrand F."/>
            <person name="Pallen M.J."/>
        </authorList>
    </citation>
    <scope>NUCLEOTIDE SEQUENCE</scope>
    <source>
        <strain evidence="1">ChiBcec6-7307</strain>
    </source>
</reference>
<gene>
    <name evidence="1" type="ORF">IAC80_06925</name>
</gene>
<accession>A0A9D1P081</accession>
<dbReference type="EMBL" id="DVOS01000057">
    <property type="protein sequence ID" value="HIV23657.1"/>
    <property type="molecule type" value="Genomic_DNA"/>
</dbReference>
<organism evidence="1 2">
    <name type="scientific">Candidatus Merdiplasma excrementigallinarum</name>
    <dbReference type="NCBI Taxonomy" id="2840864"/>
    <lineage>
        <taxon>Bacteria</taxon>
        <taxon>Bacillati</taxon>
        <taxon>Bacillota</taxon>
        <taxon>Clostridia</taxon>
        <taxon>Lachnospirales</taxon>
        <taxon>Lachnospiraceae</taxon>
        <taxon>Lachnospiraceae incertae sedis</taxon>
        <taxon>Candidatus Merdiplasma</taxon>
    </lineage>
</organism>